<reference evidence="1" key="1">
    <citation type="submission" date="2020-05" db="EMBL/GenBank/DDBJ databases">
        <authorList>
            <person name="Chiriac C."/>
            <person name="Salcher M."/>
            <person name="Ghai R."/>
            <person name="Kavagutti S V."/>
        </authorList>
    </citation>
    <scope>NUCLEOTIDE SEQUENCE</scope>
</reference>
<name>A0A6J7L2A4_9ZZZZ</name>
<evidence type="ECO:0000313" key="1">
    <source>
        <dbReference type="EMBL" id="CAB4960892.1"/>
    </source>
</evidence>
<proteinExistence type="predicted"/>
<protein>
    <submittedName>
        <fullName evidence="1">Unannotated protein</fullName>
    </submittedName>
</protein>
<sequence>MDLRVTGVREVRPALRGLPGGGRVGAHRVRREVEGVGVAARGDDDAVGGVALDRARDQVAGDDAAGDAVDQDDVEHLVAVVDRHVALGDLVLERLVGAEQQLLAGLAARVERALDEHAAEGAGRELAAVLPVERDALRRGLVDDVRRHLGEAPDVRLAGAEVAALDRVVEEALDRVALVREVLRGVDAALRGDGVRAAGRVVEAEGVDLEPLRAEAGRGARAGEAGADHDDAVPRAVARSDELVLVEPPPPLAGDRTFGDACVEGHFETSVGAFGPVTGSGSAPVAKLIGTIQKPTTTKTVSAVAPWRR</sequence>
<dbReference type="EMBL" id="CAFBMK010000486">
    <property type="protein sequence ID" value="CAB4960892.1"/>
    <property type="molecule type" value="Genomic_DNA"/>
</dbReference>
<organism evidence="1">
    <name type="scientific">freshwater metagenome</name>
    <dbReference type="NCBI Taxonomy" id="449393"/>
    <lineage>
        <taxon>unclassified sequences</taxon>
        <taxon>metagenomes</taxon>
        <taxon>ecological metagenomes</taxon>
    </lineage>
</organism>
<dbReference type="AlphaFoldDB" id="A0A6J7L2A4"/>
<gene>
    <name evidence="1" type="ORF">UFOPK3564_04055</name>
</gene>
<accession>A0A6J7L2A4</accession>